<sequence length="399" mass="42665">MMALRSPLATCAASAVAAPRRANVQRSFRAARLVVRAEQQQEAAPEVAAVPEPVPVAAAAAAAPAQPFSILGAQQEVINGRAAMLGFLVAIATELASGQSVWSQLAGKYVDQDLIEKPIGASVLFYGFAVIMIALASFAPQVYKGEGPTARSFGPFKPSAEMLNGRAAMLGFLALLAVEFARGNARFYSVDVECVATGTDHNARSVAQISLVDEHERVLCNLYVRPDAPITSYLTPLTGLTPALLAQHGMPLAQAVAVLRQFLPPSAVLVGQNIAKDVQWLGLKEGQHFEQMMDLTGLFRVWNPQYKSWSVFGQDHLAKVLLNWDVGVGGHDAVGDALKSIRLFKLYQSLQADQQQWQAAQHALLATPPAPSFARQNPSFEGVCMGNRKTCTCGAAFLG</sequence>
<dbReference type="Proteomes" id="UP000239649">
    <property type="component" value="Unassembled WGS sequence"/>
</dbReference>
<keyword evidence="5" id="KW-0378">Hydrolase</keyword>
<dbReference type="SMART" id="SM00479">
    <property type="entry name" value="EXOIII"/>
    <property type="match status" value="1"/>
</dbReference>
<dbReference type="Pfam" id="PF00929">
    <property type="entry name" value="RNase_T"/>
    <property type="match status" value="1"/>
</dbReference>
<evidence type="ECO:0000256" key="6">
    <source>
        <dbReference type="SAM" id="Phobius"/>
    </source>
</evidence>
<reference evidence="8 9" key="1">
    <citation type="journal article" date="2018" name="Plant J.">
        <title>Genome sequences of Chlorella sorokiniana UTEX 1602 and Micractinium conductrix SAG 241.80: implications to maltose excretion by a green alga.</title>
        <authorList>
            <person name="Arriola M.B."/>
            <person name="Velmurugan N."/>
            <person name="Zhang Y."/>
            <person name="Plunkett M.H."/>
            <person name="Hondzo H."/>
            <person name="Barney B.M."/>
        </authorList>
    </citation>
    <scope>NUCLEOTIDE SEQUENCE [LARGE SCALE GENOMIC DNA]</scope>
    <source>
        <strain evidence="8 9">SAG 241.80</strain>
    </source>
</reference>
<evidence type="ECO:0000256" key="4">
    <source>
        <dbReference type="ARBA" id="ARBA00022722"/>
    </source>
</evidence>
<evidence type="ECO:0000256" key="2">
    <source>
        <dbReference type="ARBA" id="ARBA00022528"/>
    </source>
</evidence>
<dbReference type="SUPFAM" id="SSF103511">
    <property type="entry name" value="Chlorophyll a-b binding protein"/>
    <property type="match status" value="1"/>
</dbReference>
<proteinExistence type="predicted"/>
<dbReference type="PANTHER" id="PTHR12801">
    <property type="entry name" value="RNA EXONUCLEASE REXO1 / RECO3 FAMILY MEMBER-RELATED"/>
    <property type="match status" value="1"/>
</dbReference>
<dbReference type="STRING" id="554055.A0A2P6V6P4"/>
<dbReference type="GO" id="GO:0005634">
    <property type="term" value="C:nucleus"/>
    <property type="evidence" value="ECO:0007669"/>
    <property type="project" value="TreeGrafter"/>
</dbReference>
<keyword evidence="3" id="KW-0934">Plastid</keyword>
<dbReference type="InterPro" id="IPR047021">
    <property type="entry name" value="REXO1/3/4-like"/>
</dbReference>
<keyword evidence="6" id="KW-0472">Membrane</keyword>
<protein>
    <submittedName>
        <fullName evidence="8">Small RNA degrading nuclease</fullName>
    </submittedName>
</protein>
<dbReference type="InterPro" id="IPR036397">
    <property type="entry name" value="RNaseH_sf"/>
</dbReference>
<dbReference type="EMBL" id="LHPF02000024">
    <property type="protein sequence ID" value="PSC69757.1"/>
    <property type="molecule type" value="Genomic_DNA"/>
</dbReference>
<keyword evidence="9" id="KW-1185">Reference proteome</keyword>
<evidence type="ECO:0000313" key="9">
    <source>
        <dbReference type="Proteomes" id="UP000239649"/>
    </source>
</evidence>
<evidence type="ECO:0000256" key="5">
    <source>
        <dbReference type="ARBA" id="ARBA00022801"/>
    </source>
</evidence>
<keyword evidence="2" id="KW-0150">Chloroplast</keyword>
<dbReference type="GO" id="GO:0003676">
    <property type="term" value="F:nucleic acid binding"/>
    <property type="evidence" value="ECO:0007669"/>
    <property type="project" value="InterPro"/>
</dbReference>
<dbReference type="OrthoDB" id="16516at2759"/>
<gene>
    <name evidence="8" type="ORF">C2E20_6801</name>
</gene>
<dbReference type="InterPro" id="IPR012337">
    <property type="entry name" value="RNaseH-like_sf"/>
</dbReference>
<evidence type="ECO:0000313" key="8">
    <source>
        <dbReference type="EMBL" id="PSC69757.1"/>
    </source>
</evidence>
<dbReference type="InterPro" id="IPR022796">
    <property type="entry name" value="Chloroa_b-bind"/>
</dbReference>
<evidence type="ECO:0000256" key="1">
    <source>
        <dbReference type="ARBA" id="ARBA00004229"/>
    </source>
</evidence>
<dbReference type="Gene3D" id="1.10.3460.10">
    <property type="entry name" value="Chlorophyll a/b binding protein domain"/>
    <property type="match status" value="1"/>
</dbReference>
<organism evidence="8 9">
    <name type="scientific">Micractinium conductrix</name>
    <dbReference type="NCBI Taxonomy" id="554055"/>
    <lineage>
        <taxon>Eukaryota</taxon>
        <taxon>Viridiplantae</taxon>
        <taxon>Chlorophyta</taxon>
        <taxon>core chlorophytes</taxon>
        <taxon>Trebouxiophyceae</taxon>
        <taxon>Chlorellales</taxon>
        <taxon>Chlorellaceae</taxon>
        <taxon>Chlorella clade</taxon>
        <taxon>Micractinium</taxon>
    </lineage>
</organism>
<comment type="subcellular location">
    <subcellularLocation>
        <location evidence="1">Plastid</location>
        <location evidence="1">Chloroplast</location>
    </subcellularLocation>
</comment>
<dbReference type="Gene3D" id="3.30.420.10">
    <property type="entry name" value="Ribonuclease H-like superfamily/Ribonuclease H"/>
    <property type="match status" value="1"/>
</dbReference>
<dbReference type="GO" id="GO:0009507">
    <property type="term" value="C:chloroplast"/>
    <property type="evidence" value="ECO:0007669"/>
    <property type="project" value="UniProtKB-SubCell"/>
</dbReference>
<comment type="caution">
    <text evidence="8">The sequence shown here is derived from an EMBL/GenBank/DDBJ whole genome shotgun (WGS) entry which is preliminary data.</text>
</comment>
<dbReference type="Pfam" id="PF00504">
    <property type="entry name" value="Chloroa_b-bind"/>
    <property type="match status" value="1"/>
</dbReference>
<dbReference type="PANTHER" id="PTHR12801:SF159">
    <property type="entry name" value="C3H1-TYPE DOMAIN-CONTAINING PROTEIN"/>
    <property type="match status" value="1"/>
</dbReference>
<evidence type="ECO:0000259" key="7">
    <source>
        <dbReference type="SMART" id="SM00479"/>
    </source>
</evidence>
<dbReference type="GO" id="GO:0004527">
    <property type="term" value="F:exonuclease activity"/>
    <property type="evidence" value="ECO:0007669"/>
    <property type="project" value="InterPro"/>
</dbReference>
<keyword evidence="4" id="KW-0540">Nuclease</keyword>
<dbReference type="AlphaFoldDB" id="A0A2P6V6P4"/>
<name>A0A2P6V6P4_9CHLO</name>
<dbReference type="SUPFAM" id="SSF53098">
    <property type="entry name" value="Ribonuclease H-like"/>
    <property type="match status" value="1"/>
</dbReference>
<keyword evidence="6" id="KW-0812">Transmembrane</keyword>
<feature type="transmembrane region" description="Helical" evidence="6">
    <location>
        <begin position="123"/>
        <end position="143"/>
    </location>
</feature>
<evidence type="ECO:0000256" key="3">
    <source>
        <dbReference type="ARBA" id="ARBA00022640"/>
    </source>
</evidence>
<accession>A0A2P6V6P4</accession>
<feature type="domain" description="Exonuclease" evidence="7">
    <location>
        <begin position="186"/>
        <end position="353"/>
    </location>
</feature>
<keyword evidence="6" id="KW-1133">Transmembrane helix</keyword>
<dbReference type="InterPro" id="IPR013520">
    <property type="entry name" value="Ribonucl_H"/>
</dbReference>